<dbReference type="GO" id="GO:0016787">
    <property type="term" value="F:hydrolase activity"/>
    <property type="evidence" value="ECO:0007669"/>
    <property type="project" value="UniProtKB-KW"/>
</dbReference>
<feature type="domain" description="Phospholipase/carboxylesterase/thioesterase" evidence="3">
    <location>
        <begin position="27"/>
        <end position="218"/>
    </location>
</feature>
<evidence type="ECO:0000256" key="2">
    <source>
        <dbReference type="ARBA" id="ARBA00022801"/>
    </source>
</evidence>
<comment type="similarity">
    <text evidence="1">Belongs to the AB hydrolase superfamily. AB hydrolase 2 family.</text>
</comment>
<dbReference type="EMBL" id="CP002059">
    <property type="protein sequence ID" value="ADI64399.1"/>
    <property type="molecule type" value="Genomic_DNA"/>
</dbReference>
<dbReference type="InterPro" id="IPR029058">
    <property type="entry name" value="AB_hydrolase_fold"/>
</dbReference>
<dbReference type="AlphaFoldDB" id="D7DYS0"/>
<name>D7DYS0_NOSA0</name>
<protein>
    <submittedName>
        <fullName evidence="4">Phospholipase/Carboxylesterase</fullName>
    </submittedName>
</protein>
<keyword evidence="2" id="KW-0378">Hydrolase</keyword>
<dbReference type="InterPro" id="IPR050565">
    <property type="entry name" value="LYPA1-2/EST-like"/>
</dbReference>
<evidence type="ECO:0000256" key="1">
    <source>
        <dbReference type="ARBA" id="ARBA00006499"/>
    </source>
</evidence>
<dbReference type="PANTHER" id="PTHR10655">
    <property type="entry name" value="LYSOPHOSPHOLIPASE-RELATED"/>
    <property type="match status" value="1"/>
</dbReference>
<sequence>MHPAPSTPHFLLMTQTLDFIKFSPKTQQAPTALIITLHGWGANAQDVEALVPYVNLPDYEFFLPNAPYPYPYSPVGRAWYDLRDGNMYEGLAESRQLLIDWLLSLESNTGVPLSRTILSGFSQGGAMTLDVGLTLPLAGLVVMSGYLHPNIGNLHQNSFPPTLIMHGIQDQVVPLQAAIKATEVAQSLGVAVEYHEFDMGHEINLQMLEVLRNFVIKTIS</sequence>
<dbReference type="PANTHER" id="PTHR10655:SF17">
    <property type="entry name" value="LYSOPHOSPHOLIPASE-LIKE PROTEIN 1"/>
    <property type="match status" value="1"/>
</dbReference>
<evidence type="ECO:0000259" key="3">
    <source>
        <dbReference type="Pfam" id="PF02230"/>
    </source>
</evidence>
<gene>
    <name evidence="4" type="ordered locus">Aazo_2498</name>
</gene>
<evidence type="ECO:0000313" key="5">
    <source>
        <dbReference type="Proteomes" id="UP000001511"/>
    </source>
</evidence>
<organism evidence="4 5">
    <name type="scientific">Nostoc azollae (strain 0708)</name>
    <name type="common">Anabaena azollae (strain 0708)</name>
    <dbReference type="NCBI Taxonomy" id="551115"/>
    <lineage>
        <taxon>Bacteria</taxon>
        <taxon>Bacillati</taxon>
        <taxon>Cyanobacteriota</taxon>
        <taxon>Cyanophyceae</taxon>
        <taxon>Nostocales</taxon>
        <taxon>Nostocaceae</taxon>
        <taxon>Trichormus</taxon>
    </lineage>
</organism>
<dbReference type="HOGENOM" id="CLU_049413_5_1_3"/>
<dbReference type="Gene3D" id="3.40.50.1820">
    <property type="entry name" value="alpha/beta hydrolase"/>
    <property type="match status" value="1"/>
</dbReference>
<dbReference type="SUPFAM" id="SSF53474">
    <property type="entry name" value="alpha/beta-Hydrolases"/>
    <property type="match status" value="1"/>
</dbReference>
<accession>D7DYS0</accession>
<dbReference type="eggNOG" id="COG0400">
    <property type="taxonomic scope" value="Bacteria"/>
</dbReference>
<dbReference type="STRING" id="551115.Aazo_2498"/>
<dbReference type="KEGG" id="naz:Aazo_2498"/>
<dbReference type="Pfam" id="PF02230">
    <property type="entry name" value="Abhydrolase_2"/>
    <property type="match status" value="1"/>
</dbReference>
<dbReference type="InterPro" id="IPR003140">
    <property type="entry name" value="PLipase/COase/thioEstase"/>
</dbReference>
<proteinExistence type="inferred from homology"/>
<dbReference type="Proteomes" id="UP000001511">
    <property type="component" value="Chromosome"/>
</dbReference>
<evidence type="ECO:0000313" key="4">
    <source>
        <dbReference type="EMBL" id="ADI64399.1"/>
    </source>
</evidence>
<reference evidence="4 5" key="1">
    <citation type="journal article" date="2010" name="PLoS ONE">
        <title>Genome erosion in a nitrogen-fixing vertically transmitted endosymbiotic multicellular cyanobacterium.</title>
        <authorList>
            <person name="Ran L."/>
            <person name="Larsson J."/>
            <person name="Vigil-Stenman T."/>
            <person name="Nylander J.A."/>
            <person name="Ininbergs K."/>
            <person name="Zheng W.W."/>
            <person name="Lapidus A."/>
            <person name="Lowry S."/>
            <person name="Haselkorn R."/>
            <person name="Bergman B."/>
        </authorList>
    </citation>
    <scope>NUCLEOTIDE SEQUENCE [LARGE SCALE GENOMIC DNA]</scope>
    <source>
        <strain evidence="4 5">0708</strain>
    </source>
</reference>
<keyword evidence="5" id="KW-1185">Reference proteome</keyword>